<dbReference type="Pfam" id="PF15919">
    <property type="entry name" value="HicB_lk_antitox"/>
    <property type="match status" value="1"/>
</dbReference>
<dbReference type="InterPro" id="IPR051404">
    <property type="entry name" value="TA_system_antitoxin"/>
</dbReference>
<reference evidence="2 3" key="1">
    <citation type="journal article" date="2015" name="Nature">
        <title>rRNA introns, odd ribosomes, and small enigmatic genomes across a large radiation of phyla.</title>
        <authorList>
            <person name="Brown C.T."/>
            <person name="Hug L.A."/>
            <person name="Thomas B.C."/>
            <person name="Sharon I."/>
            <person name="Castelle C.J."/>
            <person name="Singh A."/>
            <person name="Wilkins M.J."/>
            <person name="Williams K.H."/>
            <person name="Banfield J.F."/>
        </authorList>
    </citation>
    <scope>NUCLEOTIDE SEQUENCE [LARGE SCALE GENOMIC DNA]</scope>
</reference>
<dbReference type="PANTHER" id="PTHR34504:SF2">
    <property type="entry name" value="UPF0150 PROTEIN SSL0259"/>
    <property type="match status" value="1"/>
</dbReference>
<dbReference type="Proteomes" id="UP000033901">
    <property type="component" value="Unassembled WGS sequence"/>
</dbReference>
<dbReference type="EMBL" id="LCIZ01000008">
    <property type="protein sequence ID" value="KKT67485.1"/>
    <property type="molecule type" value="Genomic_DNA"/>
</dbReference>
<dbReference type="SUPFAM" id="SSF143100">
    <property type="entry name" value="TTHA1013/TTHA0281-like"/>
    <property type="match status" value="1"/>
</dbReference>
<accession>A0A0G1J871</accession>
<organism evidence="2 3">
    <name type="scientific">Candidatus Curtissbacteria bacterium GW2011_GWC1_44_33</name>
    <dbReference type="NCBI Taxonomy" id="1618413"/>
    <lineage>
        <taxon>Bacteria</taxon>
        <taxon>Candidatus Curtissiibacteriota</taxon>
    </lineage>
</organism>
<dbReference type="Gene3D" id="3.30.160.250">
    <property type="match status" value="1"/>
</dbReference>
<evidence type="ECO:0000259" key="1">
    <source>
        <dbReference type="Pfam" id="PF15919"/>
    </source>
</evidence>
<dbReference type="InterPro" id="IPR035069">
    <property type="entry name" value="TTHA1013/TTHA0281-like"/>
</dbReference>
<proteinExistence type="predicted"/>
<dbReference type="PANTHER" id="PTHR34504">
    <property type="entry name" value="ANTITOXIN HICB"/>
    <property type="match status" value="1"/>
</dbReference>
<sequence length="82" mass="8940">MKQVSFSVVLKAEPEGGYTAIVPSLPGCVTYGKSAEEAKKMASEAIKVYIESLRKHKEFIPTENSVLLTVVNVKMGTKFSFA</sequence>
<evidence type="ECO:0000313" key="3">
    <source>
        <dbReference type="Proteomes" id="UP000033901"/>
    </source>
</evidence>
<comment type="caution">
    <text evidence="2">The sequence shown here is derived from an EMBL/GenBank/DDBJ whole genome shotgun (WGS) entry which is preliminary data.</text>
</comment>
<evidence type="ECO:0000313" key="2">
    <source>
        <dbReference type="EMBL" id="KKT67485.1"/>
    </source>
</evidence>
<dbReference type="AlphaFoldDB" id="A0A0G1J871"/>
<name>A0A0G1J871_9BACT</name>
<dbReference type="InterPro" id="IPR031807">
    <property type="entry name" value="HicB-like"/>
</dbReference>
<gene>
    <name evidence="2" type="ORF">UW61_C0008G0013</name>
</gene>
<protein>
    <recommendedName>
        <fullName evidence="1">HicB-like antitoxin of toxin-antitoxin system domain-containing protein</fullName>
    </recommendedName>
</protein>
<feature type="domain" description="HicB-like antitoxin of toxin-antitoxin system" evidence="1">
    <location>
        <begin position="7"/>
        <end position="66"/>
    </location>
</feature>